<evidence type="ECO:0008006" key="3">
    <source>
        <dbReference type="Google" id="ProtNLM"/>
    </source>
</evidence>
<organism evidence="1 2">
    <name type="scientific">Aquiflexum gelatinilyticum</name>
    <dbReference type="NCBI Taxonomy" id="2961943"/>
    <lineage>
        <taxon>Bacteria</taxon>
        <taxon>Pseudomonadati</taxon>
        <taxon>Bacteroidota</taxon>
        <taxon>Cytophagia</taxon>
        <taxon>Cytophagales</taxon>
        <taxon>Cyclobacteriaceae</taxon>
        <taxon>Aquiflexum</taxon>
    </lineage>
</organism>
<proteinExistence type="predicted"/>
<dbReference type="RefSeq" id="WP_258424137.1">
    <property type="nucleotide sequence ID" value="NZ_JANSUY010000013.1"/>
</dbReference>
<protein>
    <recommendedName>
        <fullName evidence="3">DUF4252 domain-containing protein</fullName>
    </recommendedName>
</protein>
<comment type="caution">
    <text evidence="1">The sequence shown here is derived from an EMBL/GenBank/DDBJ whole genome shotgun (WGS) entry which is preliminary data.</text>
</comment>
<evidence type="ECO:0000313" key="2">
    <source>
        <dbReference type="Proteomes" id="UP001142175"/>
    </source>
</evidence>
<accession>A0A9X2PAW6</accession>
<name>A0A9X2PAW6_9BACT</name>
<dbReference type="EMBL" id="JANSUY010000013">
    <property type="protein sequence ID" value="MCR9016289.1"/>
    <property type="molecule type" value="Genomic_DNA"/>
</dbReference>
<dbReference type="AlphaFoldDB" id="A0A9X2PAW6"/>
<evidence type="ECO:0000313" key="1">
    <source>
        <dbReference type="EMBL" id="MCR9016289.1"/>
    </source>
</evidence>
<gene>
    <name evidence="1" type="ORF">NU887_14685</name>
</gene>
<dbReference type="Proteomes" id="UP001142175">
    <property type="component" value="Unassembled WGS sequence"/>
</dbReference>
<sequence>MITLFTISKKENRSCLFLVFTLILLSFTQVHAQKALLLEEFMKQEGENNTDLLKSLVYDNVATVILTDSKTQLIGEGFPQKVSSNTNSLSSLKSGNNIFRTVKLLQINLNHESEKSALRINISELEGFSNLVYILINSEVPLTSEEVEKMVTGNEEGDVILLFQVNSNF</sequence>
<reference evidence="1" key="1">
    <citation type="submission" date="2022-08" db="EMBL/GenBank/DDBJ databases">
        <authorList>
            <person name="Zhang D."/>
        </authorList>
    </citation>
    <scope>NUCLEOTIDE SEQUENCE</scope>
    <source>
        <strain evidence="1">XJ19-11</strain>
    </source>
</reference>
<keyword evidence="2" id="KW-1185">Reference proteome</keyword>